<evidence type="ECO:0000313" key="2">
    <source>
        <dbReference type="Proteomes" id="UP001566132"/>
    </source>
</evidence>
<dbReference type="EMBL" id="JBDJPC010000002">
    <property type="protein sequence ID" value="KAL1512468.1"/>
    <property type="molecule type" value="Genomic_DNA"/>
</dbReference>
<comment type="caution">
    <text evidence="1">The sequence shown here is derived from an EMBL/GenBank/DDBJ whole genome shotgun (WGS) entry which is preliminary data.</text>
</comment>
<proteinExistence type="predicted"/>
<protein>
    <submittedName>
        <fullName evidence="1">Uncharacterized protein</fullName>
    </submittedName>
</protein>
<evidence type="ECO:0000313" key="1">
    <source>
        <dbReference type="EMBL" id="KAL1512468.1"/>
    </source>
</evidence>
<accession>A0ABD1F4F3</accession>
<keyword evidence="2" id="KW-1185">Reference proteome</keyword>
<organism evidence="1 2">
    <name type="scientific">Hypothenemus hampei</name>
    <name type="common">Coffee berry borer</name>
    <dbReference type="NCBI Taxonomy" id="57062"/>
    <lineage>
        <taxon>Eukaryota</taxon>
        <taxon>Metazoa</taxon>
        <taxon>Ecdysozoa</taxon>
        <taxon>Arthropoda</taxon>
        <taxon>Hexapoda</taxon>
        <taxon>Insecta</taxon>
        <taxon>Pterygota</taxon>
        <taxon>Neoptera</taxon>
        <taxon>Endopterygota</taxon>
        <taxon>Coleoptera</taxon>
        <taxon>Polyphaga</taxon>
        <taxon>Cucujiformia</taxon>
        <taxon>Curculionidae</taxon>
        <taxon>Scolytinae</taxon>
        <taxon>Hypothenemus</taxon>
    </lineage>
</organism>
<name>A0ABD1F4F3_HYPHA</name>
<dbReference type="AlphaFoldDB" id="A0ABD1F4F3"/>
<dbReference type="Proteomes" id="UP001566132">
    <property type="component" value="Unassembled WGS sequence"/>
</dbReference>
<gene>
    <name evidence="1" type="ORF">ABEB36_002054</name>
</gene>
<sequence>MEHPYCEGNFRGFSNFLCLVSISVQRNTVRLWITRHGAEGYMRSNLNLVAPFHCRATSVSNLFRDFRECGFSSAGLATYHGQQMLWVSPTCLSVLNMS</sequence>
<reference evidence="1 2" key="1">
    <citation type="submission" date="2024-05" db="EMBL/GenBank/DDBJ databases">
        <title>Genetic variation in Jamaican populations of the coffee berry borer (Hypothenemus hampei).</title>
        <authorList>
            <person name="Errbii M."/>
            <person name="Myrie A."/>
        </authorList>
    </citation>
    <scope>NUCLEOTIDE SEQUENCE [LARGE SCALE GENOMIC DNA]</scope>
    <source>
        <strain evidence="1">JA-Hopewell-2020-01-JO</strain>
        <tissue evidence="1">Whole body</tissue>
    </source>
</reference>